<feature type="DNA-binding region" description="H-T-H motif" evidence="4">
    <location>
        <begin position="24"/>
        <end position="43"/>
    </location>
</feature>
<dbReference type="GO" id="GO:0003677">
    <property type="term" value="F:DNA binding"/>
    <property type="evidence" value="ECO:0007669"/>
    <property type="project" value="UniProtKB-UniRule"/>
</dbReference>
<feature type="domain" description="HTH tetR-type" evidence="5">
    <location>
        <begin position="1"/>
        <end position="61"/>
    </location>
</feature>
<evidence type="ECO:0000313" key="7">
    <source>
        <dbReference type="Proteomes" id="UP000568380"/>
    </source>
</evidence>
<dbReference type="PROSITE" id="PS50977">
    <property type="entry name" value="HTH_TETR_2"/>
    <property type="match status" value="1"/>
</dbReference>
<dbReference type="Pfam" id="PF21993">
    <property type="entry name" value="TetR_C_13_2"/>
    <property type="match status" value="1"/>
</dbReference>
<evidence type="ECO:0000256" key="3">
    <source>
        <dbReference type="ARBA" id="ARBA00023163"/>
    </source>
</evidence>
<keyword evidence="7" id="KW-1185">Reference proteome</keyword>
<dbReference type="PANTHER" id="PTHR47506:SF3">
    <property type="entry name" value="HTH-TYPE TRANSCRIPTIONAL REGULATOR LMRA"/>
    <property type="match status" value="1"/>
</dbReference>
<name>A0A7W8AFU0_9ACTN</name>
<keyword evidence="1" id="KW-0805">Transcription regulation</keyword>
<accession>A0A7W8AFU0</accession>
<keyword evidence="2 4" id="KW-0238">DNA-binding</keyword>
<dbReference type="InterPro" id="IPR001647">
    <property type="entry name" value="HTH_TetR"/>
</dbReference>
<dbReference type="AlphaFoldDB" id="A0A7W8AFU0"/>
<evidence type="ECO:0000256" key="4">
    <source>
        <dbReference type="PROSITE-ProRule" id="PRU00335"/>
    </source>
</evidence>
<proteinExistence type="predicted"/>
<organism evidence="6 7">
    <name type="scientific">Nonomuraea endophytica</name>
    <dbReference type="NCBI Taxonomy" id="714136"/>
    <lineage>
        <taxon>Bacteria</taxon>
        <taxon>Bacillati</taxon>
        <taxon>Actinomycetota</taxon>
        <taxon>Actinomycetes</taxon>
        <taxon>Streptosporangiales</taxon>
        <taxon>Streptosporangiaceae</taxon>
        <taxon>Nonomuraea</taxon>
    </lineage>
</organism>
<dbReference type="Proteomes" id="UP000568380">
    <property type="component" value="Unassembled WGS sequence"/>
</dbReference>
<comment type="caution">
    <text evidence="6">The sequence shown here is derived from an EMBL/GenBank/DDBJ whole genome shotgun (WGS) entry which is preliminary data.</text>
</comment>
<evidence type="ECO:0000256" key="2">
    <source>
        <dbReference type="ARBA" id="ARBA00023125"/>
    </source>
</evidence>
<sequence length="191" mass="20834">MKTKERIVRTTARLMQRQGYAATGLKQISQEAEATLGSVYHFFPGGKTELAIAAVRHGGQEFADMLREALEREDDPAVAIAACADELAEGLRASQWLDGCPIVITALESTGRAPDIQRAAEEEFAAWRELVGARLRRSGLPEEIAYELAHTVISTLEGAEMAAQVAESEEPLRIAGRHLARLITSYRSSQA</sequence>
<dbReference type="InterPro" id="IPR009057">
    <property type="entry name" value="Homeodomain-like_sf"/>
</dbReference>
<evidence type="ECO:0000256" key="1">
    <source>
        <dbReference type="ARBA" id="ARBA00023015"/>
    </source>
</evidence>
<dbReference type="SUPFAM" id="SSF48498">
    <property type="entry name" value="Tetracyclin repressor-like, C-terminal domain"/>
    <property type="match status" value="1"/>
</dbReference>
<evidence type="ECO:0000259" key="5">
    <source>
        <dbReference type="PROSITE" id="PS50977"/>
    </source>
</evidence>
<dbReference type="InterPro" id="IPR054156">
    <property type="entry name" value="YxaF_TetR_C"/>
</dbReference>
<protein>
    <submittedName>
        <fullName evidence="6">AcrR family transcriptional regulator</fullName>
    </submittedName>
</protein>
<reference evidence="6 7" key="1">
    <citation type="submission" date="2020-08" db="EMBL/GenBank/DDBJ databases">
        <title>Genomic Encyclopedia of Type Strains, Phase IV (KMG-IV): sequencing the most valuable type-strain genomes for metagenomic binning, comparative biology and taxonomic classification.</title>
        <authorList>
            <person name="Goeker M."/>
        </authorList>
    </citation>
    <scope>NUCLEOTIDE SEQUENCE [LARGE SCALE GENOMIC DNA]</scope>
    <source>
        <strain evidence="6 7">DSM 45385</strain>
    </source>
</reference>
<dbReference type="Pfam" id="PF00440">
    <property type="entry name" value="TetR_N"/>
    <property type="match status" value="1"/>
</dbReference>
<evidence type="ECO:0000313" key="6">
    <source>
        <dbReference type="EMBL" id="MBB5084949.1"/>
    </source>
</evidence>
<dbReference type="SUPFAM" id="SSF46689">
    <property type="entry name" value="Homeodomain-like"/>
    <property type="match status" value="1"/>
</dbReference>
<keyword evidence="3" id="KW-0804">Transcription</keyword>
<dbReference type="Gene3D" id="1.10.357.10">
    <property type="entry name" value="Tetracycline Repressor, domain 2"/>
    <property type="match status" value="1"/>
</dbReference>
<dbReference type="RefSeq" id="WP_184975849.1">
    <property type="nucleotide sequence ID" value="NZ_JACHIN010000028.1"/>
</dbReference>
<dbReference type="InterPro" id="IPR036271">
    <property type="entry name" value="Tet_transcr_reg_TetR-rel_C_sf"/>
</dbReference>
<gene>
    <name evidence="6" type="ORF">HNR40_010460</name>
</gene>
<dbReference type="EMBL" id="JACHIN010000028">
    <property type="protein sequence ID" value="MBB5084949.1"/>
    <property type="molecule type" value="Genomic_DNA"/>
</dbReference>
<dbReference type="PANTHER" id="PTHR47506">
    <property type="entry name" value="TRANSCRIPTIONAL REGULATORY PROTEIN"/>
    <property type="match status" value="1"/>
</dbReference>